<dbReference type="CDD" id="cd09113">
    <property type="entry name" value="PLDc_ymdC_like_2"/>
    <property type="match status" value="1"/>
</dbReference>
<dbReference type="Gene3D" id="3.30.870.10">
    <property type="entry name" value="Endonuclease Chain A"/>
    <property type="match status" value="2"/>
</dbReference>
<dbReference type="GO" id="GO:0030572">
    <property type="term" value="F:phosphatidyltransferase activity"/>
    <property type="evidence" value="ECO:0007669"/>
    <property type="project" value="UniProtKB-ARBA"/>
</dbReference>
<dbReference type="Pfam" id="PF13091">
    <property type="entry name" value="PLDc_2"/>
    <property type="match status" value="2"/>
</dbReference>
<dbReference type="STRING" id="1348657.M622_08255"/>
<gene>
    <name evidence="2" type="ORF">M622_08255</name>
</gene>
<dbReference type="eggNOG" id="COG1502">
    <property type="taxonomic scope" value="Bacteria"/>
</dbReference>
<dbReference type="InterPro" id="IPR001736">
    <property type="entry name" value="PLipase_D/transphosphatidylase"/>
</dbReference>
<name>T0ATF1_9RHOO</name>
<feature type="domain" description="PLD phosphodiesterase" evidence="1">
    <location>
        <begin position="132"/>
        <end position="159"/>
    </location>
</feature>
<comment type="caution">
    <text evidence="2">The sequence shown here is derived from an EMBL/GenBank/DDBJ whole genome shotgun (WGS) entry which is preliminary data.</text>
</comment>
<dbReference type="GO" id="GO:0032049">
    <property type="term" value="P:cardiolipin biosynthetic process"/>
    <property type="evidence" value="ECO:0007669"/>
    <property type="project" value="UniProtKB-ARBA"/>
</dbReference>
<dbReference type="Proteomes" id="UP000015455">
    <property type="component" value="Unassembled WGS sequence"/>
</dbReference>
<dbReference type="PATRIC" id="fig|1348657.5.peg.3681"/>
<proteinExistence type="predicted"/>
<sequence length="480" mass="53026">MILQDTSDSPLGKAALPMVQAHPGKSGVFALADGRDAFAARVLLADASECSLDVQYYIWNGDKTGTLLFEALRRAADRGVRVRLLLDDNNTAGLDTVLAALNSHPKIEVRLFNPFMHRRWRVLSFLTDFRRLNRRMHNKSFIADRQACIIGGRNVGDEYFDAGQGVSFVDLDVLAIGPVVEDVSVDFERYWSSESSYPAERVLARVSQTAIAEVSAAAARVEKDPAAVAYMRAIANSKYVQQVLAGELAFKWSTVQMVSDNPAKGLGLARDEELMWTRLKQVLQTPRLELELVSPYFVPGKEGVEYFSALARQGIKVRILTNSLAATDVAAVHSGYARRRKPMLEAGVEIFEMEPEFSFAPTKAHGALGSSNASLHAKTFSIDRSRVFVGSFNFDPRSQRLNTELGFVIDCPAIAQAIADAFASIIPARAYQVRLSAAASLQWVEQRDGEEVVYDREPRAGFALRAFVGMLSMLPIEWLL</sequence>
<organism evidence="2 3">
    <name type="scientific">Thauera terpenica 58Eu</name>
    <dbReference type="NCBI Taxonomy" id="1348657"/>
    <lineage>
        <taxon>Bacteria</taxon>
        <taxon>Pseudomonadati</taxon>
        <taxon>Pseudomonadota</taxon>
        <taxon>Betaproteobacteria</taxon>
        <taxon>Rhodocyclales</taxon>
        <taxon>Zoogloeaceae</taxon>
        <taxon>Thauera</taxon>
    </lineage>
</organism>
<reference evidence="2 3" key="1">
    <citation type="submission" date="2013-06" db="EMBL/GenBank/DDBJ databases">
        <title>Draft genome sequence of Thauera terpenica.</title>
        <authorList>
            <person name="Liu B."/>
            <person name="Frostegard A.H."/>
            <person name="Shapleigh J.P."/>
        </authorList>
    </citation>
    <scope>NUCLEOTIDE SEQUENCE [LARGE SCALE GENOMIC DNA]</scope>
    <source>
        <strain evidence="2 3">58Eu</strain>
    </source>
</reference>
<dbReference type="PROSITE" id="PS50035">
    <property type="entry name" value="PLD"/>
    <property type="match status" value="2"/>
</dbReference>
<evidence type="ECO:0000313" key="2">
    <source>
        <dbReference type="EMBL" id="EPZ13953.1"/>
    </source>
</evidence>
<accession>T0ATF1</accession>
<dbReference type="CDD" id="cd09111">
    <property type="entry name" value="PLDc_ymdC_like_1"/>
    <property type="match status" value="1"/>
</dbReference>
<keyword evidence="3" id="KW-1185">Reference proteome</keyword>
<evidence type="ECO:0000259" key="1">
    <source>
        <dbReference type="PROSITE" id="PS50035"/>
    </source>
</evidence>
<evidence type="ECO:0000313" key="3">
    <source>
        <dbReference type="Proteomes" id="UP000015455"/>
    </source>
</evidence>
<dbReference type="InterPro" id="IPR025202">
    <property type="entry name" value="PLD-like_dom"/>
</dbReference>
<dbReference type="SMART" id="SM00155">
    <property type="entry name" value="PLDc"/>
    <property type="match status" value="2"/>
</dbReference>
<dbReference type="EMBL" id="ATJV01000114">
    <property type="protein sequence ID" value="EPZ13953.1"/>
    <property type="molecule type" value="Genomic_DNA"/>
</dbReference>
<feature type="domain" description="PLD phosphodiesterase" evidence="1">
    <location>
        <begin position="371"/>
        <end position="398"/>
    </location>
</feature>
<dbReference type="SUPFAM" id="SSF56024">
    <property type="entry name" value="Phospholipase D/nuclease"/>
    <property type="match status" value="2"/>
</dbReference>
<dbReference type="RefSeq" id="WP_021251061.1">
    <property type="nucleotide sequence ID" value="NZ_ATJV01000114.1"/>
</dbReference>
<dbReference type="PANTHER" id="PTHR21248">
    <property type="entry name" value="CARDIOLIPIN SYNTHASE"/>
    <property type="match status" value="1"/>
</dbReference>
<dbReference type="PANTHER" id="PTHR21248:SF12">
    <property type="entry name" value="CARDIOLIPIN SYNTHASE C"/>
    <property type="match status" value="1"/>
</dbReference>
<dbReference type="OrthoDB" id="9814092at2"/>
<dbReference type="AlphaFoldDB" id="T0ATF1"/>
<protein>
    <recommendedName>
        <fullName evidence="1">PLD phosphodiesterase domain-containing protein</fullName>
    </recommendedName>
</protein>